<sequence length="123" mass="13465">MLVSDMNECGVDNGGCEQLCENTPGSFQCSCKPGYILTYDGKTCEGELTSYLFFLSLKLLSETLFHGQQLDAAGTDVVEYRVASKEQQPAQDGVRIAELANFGSTFLSREQQRGACTFQKIDA</sequence>
<dbReference type="FunFam" id="2.10.25.10:FF:000010">
    <property type="entry name" value="Pro-epidermal growth factor"/>
    <property type="match status" value="1"/>
</dbReference>
<dbReference type="InterPro" id="IPR051145">
    <property type="entry name" value="GAS-SHBG-PROS"/>
</dbReference>
<feature type="domain" description="EGF-like" evidence="8">
    <location>
        <begin position="5"/>
        <end position="45"/>
    </location>
</feature>
<evidence type="ECO:0000256" key="2">
    <source>
        <dbReference type="ARBA" id="ARBA00022525"/>
    </source>
</evidence>
<name>A0A914SFM9_PAREQ</name>
<dbReference type="PROSITE" id="PS00010">
    <property type="entry name" value="ASX_HYDROXYL"/>
    <property type="match status" value="1"/>
</dbReference>
<reference evidence="10" key="1">
    <citation type="submission" date="2022-11" db="UniProtKB">
        <authorList>
            <consortium name="WormBaseParasite"/>
        </authorList>
    </citation>
    <scope>IDENTIFICATION</scope>
</reference>
<evidence type="ECO:0000256" key="6">
    <source>
        <dbReference type="ARBA" id="ARBA00023180"/>
    </source>
</evidence>
<proteinExistence type="predicted"/>
<dbReference type="PANTHER" id="PTHR24040">
    <property type="entry name" value="LAMININ G-LIKE DOMAIN-CONTAINING PROTEIN"/>
    <property type="match status" value="1"/>
</dbReference>
<dbReference type="SMART" id="SM00179">
    <property type="entry name" value="EGF_CA"/>
    <property type="match status" value="1"/>
</dbReference>
<dbReference type="SMART" id="SM00181">
    <property type="entry name" value="EGF"/>
    <property type="match status" value="1"/>
</dbReference>
<evidence type="ECO:0000256" key="3">
    <source>
        <dbReference type="ARBA" id="ARBA00022536"/>
    </source>
</evidence>
<dbReference type="PROSITE" id="PS50026">
    <property type="entry name" value="EGF_3"/>
    <property type="match status" value="1"/>
</dbReference>
<dbReference type="InterPro" id="IPR000152">
    <property type="entry name" value="EGF-type_Asp/Asn_hydroxyl_site"/>
</dbReference>
<organism evidence="9 10">
    <name type="scientific">Parascaris equorum</name>
    <name type="common">Equine roundworm</name>
    <dbReference type="NCBI Taxonomy" id="6256"/>
    <lineage>
        <taxon>Eukaryota</taxon>
        <taxon>Metazoa</taxon>
        <taxon>Ecdysozoa</taxon>
        <taxon>Nematoda</taxon>
        <taxon>Chromadorea</taxon>
        <taxon>Rhabditida</taxon>
        <taxon>Spirurina</taxon>
        <taxon>Ascaridomorpha</taxon>
        <taxon>Ascaridoidea</taxon>
        <taxon>Ascarididae</taxon>
        <taxon>Parascaris</taxon>
    </lineage>
</organism>
<evidence type="ECO:0000256" key="1">
    <source>
        <dbReference type="ARBA" id="ARBA00004613"/>
    </source>
</evidence>
<evidence type="ECO:0000313" key="9">
    <source>
        <dbReference type="Proteomes" id="UP000887564"/>
    </source>
</evidence>
<evidence type="ECO:0000313" key="10">
    <source>
        <dbReference type="WBParaSite" id="PEQ_0001281601-mRNA-1"/>
    </source>
</evidence>
<dbReference type="PANTHER" id="PTHR24040:SF16">
    <property type="entry name" value="FIBRILLIN-2-LIKE PROTEIN"/>
    <property type="match status" value="1"/>
</dbReference>
<dbReference type="InterPro" id="IPR001881">
    <property type="entry name" value="EGF-like_Ca-bd_dom"/>
</dbReference>
<dbReference type="SUPFAM" id="SSF57196">
    <property type="entry name" value="EGF/Laminin"/>
    <property type="match status" value="1"/>
</dbReference>
<keyword evidence="2" id="KW-0964">Secreted</keyword>
<dbReference type="GO" id="GO:0005509">
    <property type="term" value="F:calcium ion binding"/>
    <property type="evidence" value="ECO:0007669"/>
    <property type="project" value="InterPro"/>
</dbReference>
<dbReference type="InterPro" id="IPR000742">
    <property type="entry name" value="EGF"/>
</dbReference>
<evidence type="ECO:0000256" key="4">
    <source>
        <dbReference type="ARBA" id="ARBA00022737"/>
    </source>
</evidence>
<evidence type="ECO:0000256" key="5">
    <source>
        <dbReference type="ARBA" id="ARBA00023157"/>
    </source>
</evidence>
<keyword evidence="9" id="KW-1185">Reference proteome</keyword>
<dbReference type="PROSITE" id="PS01186">
    <property type="entry name" value="EGF_2"/>
    <property type="match status" value="1"/>
</dbReference>
<comment type="caution">
    <text evidence="7">Lacks conserved residue(s) required for the propagation of feature annotation.</text>
</comment>
<dbReference type="GO" id="GO:0005576">
    <property type="term" value="C:extracellular region"/>
    <property type="evidence" value="ECO:0007669"/>
    <property type="project" value="UniProtKB-SubCell"/>
</dbReference>
<dbReference type="Proteomes" id="UP000887564">
    <property type="component" value="Unplaced"/>
</dbReference>
<dbReference type="PROSITE" id="PS01187">
    <property type="entry name" value="EGF_CA"/>
    <property type="match status" value="1"/>
</dbReference>
<dbReference type="AlphaFoldDB" id="A0A914SFM9"/>
<keyword evidence="6" id="KW-0325">Glycoprotein</keyword>
<evidence type="ECO:0000259" key="8">
    <source>
        <dbReference type="PROSITE" id="PS50026"/>
    </source>
</evidence>
<keyword evidence="5" id="KW-1015">Disulfide bond</keyword>
<comment type="subcellular location">
    <subcellularLocation>
        <location evidence="1">Secreted</location>
    </subcellularLocation>
</comment>
<dbReference type="WBParaSite" id="PEQ_0001281601-mRNA-1">
    <property type="protein sequence ID" value="PEQ_0001281601-mRNA-1"/>
    <property type="gene ID" value="PEQ_0001281601"/>
</dbReference>
<dbReference type="Gene3D" id="2.10.25.10">
    <property type="entry name" value="Laminin"/>
    <property type="match status" value="1"/>
</dbReference>
<keyword evidence="4" id="KW-0677">Repeat</keyword>
<evidence type="ECO:0000256" key="7">
    <source>
        <dbReference type="PROSITE-ProRule" id="PRU00076"/>
    </source>
</evidence>
<dbReference type="Pfam" id="PF14670">
    <property type="entry name" value="FXa_inhibition"/>
    <property type="match status" value="1"/>
</dbReference>
<dbReference type="InterPro" id="IPR018097">
    <property type="entry name" value="EGF_Ca-bd_CS"/>
</dbReference>
<accession>A0A914SFM9</accession>
<keyword evidence="3 7" id="KW-0245">EGF-like domain</keyword>
<protein>
    <submittedName>
        <fullName evidence="10">EGF-like domain-containing protein</fullName>
    </submittedName>
</protein>